<evidence type="ECO:0000256" key="6">
    <source>
        <dbReference type="ARBA" id="ARBA00022989"/>
    </source>
</evidence>
<comment type="subcellular location">
    <subcellularLocation>
        <location evidence="1 8">Cell membrane</location>
        <topology evidence="1 8">Multi-pass membrane protein</topology>
    </subcellularLocation>
</comment>
<evidence type="ECO:0000256" key="7">
    <source>
        <dbReference type="ARBA" id="ARBA00023136"/>
    </source>
</evidence>
<gene>
    <name evidence="10" type="ORF">A4U43_C01F27800</name>
</gene>
<dbReference type="GO" id="GO:0005886">
    <property type="term" value="C:plasma membrane"/>
    <property type="evidence" value="ECO:0007669"/>
    <property type="project" value="UniProtKB-SubCell"/>
</dbReference>
<dbReference type="PANTHER" id="PTHR33573">
    <property type="entry name" value="CASP-LIKE PROTEIN 4A4"/>
    <property type="match status" value="1"/>
</dbReference>
<feature type="domain" description="Casparian strip membrane protein" evidence="9">
    <location>
        <begin position="1"/>
        <end position="121"/>
    </location>
</feature>
<keyword evidence="5 8" id="KW-0812">Transmembrane</keyword>
<name>A0A5P1FT99_ASPOF</name>
<dbReference type="Proteomes" id="UP000243459">
    <property type="component" value="Chromosome 1"/>
</dbReference>
<evidence type="ECO:0000313" key="10">
    <source>
        <dbReference type="EMBL" id="ONK81322.1"/>
    </source>
</evidence>
<comment type="caution">
    <text evidence="8">Lacks conserved residue(s) required for the propagation of feature annotation.</text>
</comment>
<keyword evidence="4 8" id="KW-1003">Cell membrane</keyword>
<evidence type="ECO:0000256" key="3">
    <source>
        <dbReference type="ARBA" id="ARBA00011489"/>
    </source>
</evidence>
<keyword evidence="11" id="KW-1185">Reference proteome</keyword>
<feature type="transmembrane region" description="Helical" evidence="8">
    <location>
        <begin position="109"/>
        <end position="135"/>
    </location>
</feature>
<dbReference type="OrthoDB" id="672180at2759"/>
<evidence type="ECO:0000256" key="8">
    <source>
        <dbReference type="RuleBase" id="RU361233"/>
    </source>
</evidence>
<evidence type="ECO:0000259" key="9">
    <source>
        <dbReference type="Pfam" id="PF04535"/>
    </source>
</evidence>
<comment type="subunit">
    <text evidence="3 8">Homodimer and heterodimers.</text>
</comment>
<evidence type="ECO:0000256" key="1">
    <source>
        <dbReference type="ARBA" id="ARBA00004651"/>
    </source>
</evidence>
<sequence>MVLCLISFSVMAADKNRGWTLDSFDRYNEYRYCLSVNVIGFLYAGFQAFAELHHRVNKRNIITKPLGFYFDFAMDQILAYLLISASSSATSRTDYWVTNWGNDPFPSMISGSVAMSFLAFMAFAVSSLISAYNLFSSRNL</sequence>
<evidence type="ECO:0000313" key="11">
    <source>
        <dbReference type="Proteomes" id="UP000243459"/>
    </source>
</evidence>
<feature type="transmembrane region" description="Helical" evidence="8">
    <location>
        <begin position="36"/>
        <end position="54"/>
    </location>
</feature>
<dbReference type="PANTHER" id="PTHR33573:SF50">
    <property type="entry name" value="CASP-LIKE PROTEIN 4A3"/>
    <property type="match status" value="1"/>
</dbReference>
<proteinExistence type="inferred from homology"/>
<dbReference type="EMBL" id="CM007381">
    <property type="protein sequence ID" value="ONK81322.1"/>
    <property type="molecule type" value="Genomic_DNA"/>
</dbReference>
<dbReference type="Pfam" id="PF04535">
    <property type="entry name" value="CASP_dom"/>
    <property type="match status" value="1"/>
</dbReference>
<keyword evidence="7 8" id="KW-0472">Membrane</keyword>
<dbReference type="AlphaFoldDB" id="A0A5P1FT99"/>
<evidence type="ECO:0000256" key="5">
    <source>
        <dbReference type="ARBA" id="ARBA00022692"/>
    </source>
</evidence>
<protein>
    <recommendedName>
        <fullName evidence="8">CASP-like protein</fullName>
    </recommendedName>
</protein>
<dbReference type="OMA" id="NAFVCFY"/>
<evidence type="ECO:0000256" key="4">
    <source>
        <dbReference type="ARBA" id="ARBA00022475"/>
    </source>
</evidence>
<evidence type="ECO:0000256" key="2">
    <source>
        <dbReference type="ARBA" id="ARBA00007651"/>
    </source>
</evidence>
<accession>A0A5P1FT99</accession>
<reference evidence="11" key="1">
    <citation type="journal article" date="2017" name="Nat. Commun.">
        <title>The asparagus genome sheds light on the origin and evolution of a young Y chromosome.</title>
        <authorList>
            <person name="Harkess A."/>
            <person name="Zhou J."/>
            <person name="Xu C."/>
            <person name="Bowers J.E."/>
            <person name="Van der Hulst R."/>
            <person name="Ayyampalayam S."/>
            <person name="Mercati F."/>
            <person name="Riccardi P."/>
            <person name="McKain M.R."/>
            <person name="Kakrana A."/>
            <person name="Tang H."/>
            <person name="Ray J."/>
            <person name="Groenendijk J."/>
            <person name="Arikit S."/>
            <person name="Mathioni S.M."/>
            <person name="Nakano M."/>
            <person name="Shan H."/>
            <person name="Telgmann-Rauber A."/>
            <person name="Kanno A."/>
            <person name="Yue Z."/>
            <person name="Chen H."/>
            <person name="Li W."/>
            <person name="Chen Y."/>
            <person name="Xu X."/>
            <person name="Zhang Y."/>
            <person name="Luo S."/>
            <person name="Chen H."/>
            <person name="Gao J."/>
            <person name="Mao Z."/>
            <person name="Pires J.C."/>
            <person name="Luo M."/>
            <person name="Kudrna D."/>
            <person name="Wing R.A."/>
            <person name="Meyers B.C."/>
            <person name="Yi K."/>
            <person name="Kong H."/>
            <person name="Lavrijsen P."/>
            <person name="Sunseri F."/>
            <person name="Falavigna A."/>
            <person name="Ye Y."/>
            <person name="Leebens-Mack J.H."/>
            <person name="Chen G."/>
        </authorList>
    </citation>
    <scope>NUCLEOTIDE SEQUENCE [LARGE SCALE GENOMIC DNA]</scope>
    <source>
        <strain evidence="11">cv. DH0086</strain>
    </source>
</reference>
<organism evidence="10 11">
    <name type="scientific">Asparagus officinalis</name>
    <name type="common">Garden asparagus</name>
    <dbReference type="NCBI Taxonomy" id="4686"/>
    <lineage>
        <taxon>Eukaryota</taxon>
        <taxon>Viridiplantae</taxon>
        <taxon>Streptophyta</taxon>
        <taxon>Embryophyta</taxon>
        <taxon>Tracheophyta</taxon>
        <taxon>Spermatophyta</taxon>
        <taxon>Magnoliopsida</taxon>
        <taxon>Liliopsida</taxon>
        <taxon>Asparagales</taxon>
        <taxon>Asparagaceae</taxon>
        <taxon>Asparagoideae</taxon>
        <taxon>Asparagus</taxon>
    </lineage>
</organism>
<keyword evidence="6 8" id="KW-1133">Transmembrane helix</keyword>
<comment type="similarity">
    <text evidence="2 8">Belongs to the Casparian strip membrane proteins (CASP) family.</text>
</comment>
<dbReference type="Gramene" id="ONK81322">
    <property type="protein sequence ID" value="ONK81322"/>
    <property type="gene ID" value="A4U43_C01F27800"/>
</dbReference>
<dbReference type="InterPro" id="IPR006702">
    <property type="entry name" value="CASP_dom"/>
</dbReference>